<dbReference type="InterPro" id="IPR036457">
    <property type="entry name" value="PPM-type-like_dom_sf"/>
</dbReference>
<dbReference type="SUPFAM" id="SSF55781">
    <property type="entry name" value="GAF domain-like"/>
    <property type="match status" value="1"/>
</dbReference>
<feature type="region of interest" description="Disordered" evidence="4">
    <location>
        <begin position="100"/>
        <end position="132"/>
    </location>
</feature>
<proteinExistence type="predicted"/>
<dbReference type="InterPro" id="IPR013655">
    <property type="entry name" value="PAS_fold_3"/>
</dbReference>
<dbReference type="SUPFAM" id="SSF55785">
    <property type="entry name" value="PYP-like sensor domain (PAS domain)"/>
    <property type="match status" value="1"/>
</dbReference>
<dbReference type="InterPro" id="IPR005561">
    <property type="entry name" value="ANTAR"/>
</dbReference>
<dbReference type="SMART" id="SM01012">
    <property type="entry name" value="ANTAR"/>
    <property type="match status" value="1"/>
</dbReference>
<evidence type="ECO:0000256" key="2">
    <source>
        <dbReference type="ARBA" id="ARBA00023015"/>
    </source>
</evidence>
<dbReference type="InterPro" id="IPR029016">
    <property type="entry name" value="GAF-like_dom_sf"/>
</dbReference>
<dbReference type="Proteomes" id="UP001599756">
    <property type="component" value="Unassembled WGS sequence"/>
</dbReference>
<dbReference type="InterPro" id="IPR001932">
    <property type="entry name" value="PPM-type_phosphatase-like_dom"/>
</dbReference>
<name>A0ABW6HAD0_9ACTN</name>
<evidence type="ECO:0000259" key="5">
    <source>
        <dbReference type="PROSITE" id="PS50921"/>
    </source>
</evidence>
<dbReference type="PANTHER" id="PTHR43156:SF2">
    <property type="entry name" value="STAGE II SPORULATION PROTEIN E"/>
    <property type="match status" value="1"/>
</dbReference>
<keyword evidence="3" id="KW-0804">Transcription</keyword>
<gene>
    <name evidence="6" type="ORF">ACFW88_22650</name>
</gene>
<keyword evidence="7" id="KW-1185">Reference proteome</keyword>
<dbReference type="InterPro" id="IPR036388">
    <property type="entry name" value="WH-like_DNA-bd_sf"/>
</dbReference>
<dbReference type="PANTHER" id="PTHR43156">
    <property type="entry name" value="STAGE II SPORULATION PROTEIN E-RELATED"/>
    <property type="match status" value="1"/>
</dbReference>
<protein>
    <submittedName>
        <fullName evidence="6">SpoIIE family protein phosphatase</fullName>
    </submittedName>
</protein>
<feature type="compositionally biased region" description="Low complexity" evidence="4">
    <location>
        <begin position="122"/>
        <end position="132"/>
    </location>
</feature>
<dbReference type="Pfam" id="PF03861">
    <property type="entry name" value="ANTAR"/>
    <property type="match status" value="1"/>
</dbReference>
<evidence type="ECO:0000256" key="3">
    <source>
        <dbReference type="ARBA" id="ARBA00023163"/>
    </source>
</evidence>
<dbReference type="EMBL" id="JBHYTS010000037">
    <property type="protein sequence ID" value="MFE1753306.1"/>
    <property type="molecule type" value="Genomic_DNA"/>
</dbReference>
<reference evidence="6 7" key="1">
    <citation type="submission" date="2024-09" db="EMBL/GenBank/DDBJ databases">
        <title>The Natural Products Discovery Center: Release of the First 8490 Sequenced Strains for Exploring Actinobacteria Biosynthetic Diversity.</title>
        <authorList>
            <person name="Kalkreuter E."/>
            <person name="Kautsar S.A."/>
            <person name="Yang D."/>
            <person name="Bader C.D."/>
            <person name="Teijaro C.N."/>
            <person name="Fluegel L."/>
            <person name="Davis C.M."/>
            <person name="Simpson J.R."/>
            <person name="Lauterbach L."/>
            <person name="Steele A.D."/>
            <person name="Gui C."/>
            <person name="Meng S."/>
            <person name="Li G."/>
            <person name="Viehrig K."/>
            <person name="Ye F."/>
            <person name="Su P."/>
            <person name="Kiefer A.F."/>
            <person name="Nichols A."/>
            <person name="Cepeda A.J."/>
            <person name="Yan W."/>
            <person name="Fan B."/>
            <person name="Jiang Y."/>
            <person name="Adhikari A."/>
            <person name="Zheng C.-J."/>
            <person name="Schuster L."/>
            <person name="Cowan T.M."/>
            <person name="Smanski M.J."/>
            <person name="Chevrette M.G."/>
            <person name="De Carvalho L.P.S."/>
            <person name="Shen B."/>
        </authorList>
    </citation>
    <scope>NUCLEOTIDE SEQUENCE [LARGE SCALE GENOMIC DNA]</scope>
    <source>
        <strain evidence="6 7">NPDC059500</strain>
    </source>
</reference>
<keyword evidence="2" id="KW-0805">Transcription regulation</keyword>
<evidence type="ECO:0000313" key="6">
    <source>
        <dbReference type="EMBL" id="MFE1753306.1"/>
    </source>
</evidence>
<keyword evidence="1" id="KW-0378">Hydrolase</keyword>
<dbReference type="Gene3D" id="3.30.450.20">
    <property type="entry name" value="PAS domain"/>
    <property type="match status" value="1"/>
</dbReference>
<dbReference type="Gene3D" id="1.10.10.10">
    <property type="entry name" value="Winged helix-like DNA-binding domain superfamily/Winged helix DNA-binding domain"/>
    <property type="match status" value="1"/>
</dbReference>
<dbReference type="InterPro" id="IPR052016">
    <property type="entry name" value="Bact_Sigma-Reg"/>
</dbReference>
<dbReference type="Pfam" id="PF07228">
    <property type="entry name" value="SpoIIE"/>
    <property type="match status" value="1"/>
</dbReference>
<dbReference type="InterPro" id="IPR035965">
    <property type="entry name" value="PAS-like_dom_sf"/>
</dbReference>
<dbReference type="Gene3D" id="3.60.40.10">
    <property type="entry name" value="PPM-type phosphatase domain"/>
    <property type="match status" value="1"/>
</dbReference>
<dbReference type="SUPFAM" id="SSF81606">
    <property type="entry name" value="PP2C-like"/>
    <property type="match status" value="1"/>
</dbReference>
<dbReference type="Pfam" id="PF08447">
    <property type="entry name" value="PAS_3"/>
    <property type="match status" value="1"/>
</dbReference>
<comment type="caution">
    <text evidence="6">The sequence shown here is derived from an EMBL/GenBank/DDBJ whole genome shotgun (WGS) entry which is preliminary data.</text>
</comment>
<organism evidence="6 7">
    <name type="scientific">Streptomyces anandii</name>
    <dbReference type="NCBI Taxonomy" id="285454"/>
    <lineage>
        <taxon>Bacteria</taxon>
        <taxon>Bacillati</taxon>
        <taxon>Actinomycetota</taxon>
        <taxon>Actinomycetes</taxon>
        <taxon>Kitasatosporales</taxon>
        <taxon>Streptomycetaceae</taxon>
        <taxon>Streptomyces</taxon>
    </lineage>
</organism>
<evidence type="ECO:0000256" key="1">
    <source>
        <dbReference type="ARBA" id="ARBA00022801"/>
    </source>
</evidence>
<dbReference type="SMART" id="SM00331">
    <property type="entry name" value="PP2C_SIG"/>
    <property type="match status" value="1"/>
</dbReference>
<evidence type="ECO:0000256" key="4">
    <source>
        <dbReference type="SAM" id="MobiDB-lite"/>
    </source>
</evidence>
<accession>A0ABW6HAD0</accession>
<evidence type="ECO:0000313" key="7">
    <source>
        <dbReference type="Proteomes" id="UP001599756"/>
    </source>
</evidence>
<feature type="domain" description="ANTAR" evidence="5">
    <location>
        <begin position="30"/>
        <end position="91"/>
    </location>
</feature>
<dbReference type="Gene3D" id="3.30.450.40">
    <property type="match status" value="1"/>
</dbReference>
<dbReference type="RefSeq" id="WP_381842201.1">
    <property type="nucleotide sequence ID" value="NZ_JBHYTS010000037.1"/>
</dbReference>
<dbReference type="PROSITE" id="PS50921">
    <property type="entry name" value="ANTAR"/>
    <property type="match status" value="1"/>
</dbReference>
<sequence>MCDARRVSREPVVPAEPGAAPDIAALARVVARQRAEMDRLRDLAATSAVLERAKGVLMALTGCSPEAAHEELLQRARAAHRTLMEECWITLGTLVPPLSPGLAEAGAESRAPSPTPPGGGADAPDAAKPGGPAVTDAAVLGALGLALAHVGTPRDLARCLHEHLSKAVGADAVMLYHRQPAGGLELIGHRGVDDTLAAQWRHVPPLSGVAALDALAAREEVWLEDPEADAKRYLLIGEGAGDPAGRWPSRAWLPVVTAGSADVVIGVLRTRPGPFTPSSRELLRNVAQLCAGRLRAFLARPEPLADGTADVLQAAFDALPGISVLLTPLRSPAGEIEDYRIDAATPQTVDVVGRSGRRLVGLRLLECWPAIAEEPLWQGWLGTLTTGEPFEGEPFARQELVAGTPELSTYSVHAARLGDGLVVTWLRQDSSDRQEQRLADLQRLGRLGWATWNLVTHEAAWSSHVYALCGRDPARGPVRLQELPDLAVPEDGPALARAVAELLGEGKPFDVSFRVRTPSGLRHLRAVAESVPDAEGVPAQVHGFLQDLTAQRSAELALFESEQAVLTQHGLLQAERTLAGRLQHALLPLPRRPVRLAGLHVDLAYLPAQSGIHVGGDWYSAVELPGGDALFVVGDVAGHGLDAVATMAQLRFTAKGMIFTGSSLTGALTRLNTLLLHSRDSHGTATMVLARYKPAQRLLIWAQAGHPPPLLLHKGEPRYLERPRGVLLGATRTPVFEEAECRLEPGDRLLLYTDGLVERPGEPIEVGLERLAGAASARTTARGPDAPGSLGPLLAALLPGERRDDVCVLDIRVPPPPG</sequence>